<evidence type="ECO:0000313" key="2">
    <source>
        <dbReference type="EMBL" id="MBZ3873439.1"/>
    </source>
</evidence>
<reference evidence="2" key="1">
    <citation type="submission" date="2020-03" db="EMBL/GenBank/DDBJ databases">
        <title>Studies in the Genomics of Life Span.</title>
        <authorList>
            <person name="Glass D."/>
        </authorList>
    </citation>
    <scope>NUCLEOTIDE SEQUENCE</scope>
    <source>
        <strain evidence="2">SUZIE</strain>
        <tissue evidence="2">Muscle</tissue>
    </source>
</reference>
<organism evidence="2 3">
    <name type="scientific">Sciurus carolinensis</name>
    <name type="common">Eastern gray squirrel</name>
    <dbReference type="NCBI Taxonomy" id="30640"/>
    <lineage>
        <taxon>Eukaryota</taxon>
        <taxon>Metazoa</taxon>
        <taxon>Chordata</taxon>
        <taxon>Craniata</taxon>
        <taxon>Vertebrata</taxon>
        <taxon>Euteleostomi</taxon>
        <taxon>Mammalia</taxon>
        <taxon>Eutheria</taxon>
        <taxon>Euarchontoglires</taxon>
        <taxon>Glires</taxon>
        <taxon>Rodentia</taxon>
        <taxon>Sciuromorpha</taxon>
        <taxon>Sciuridae</taxon>
        <taxon>Sciurinae</taxon>
        <taxon>Sciurini</taxon>
        <taxon>Sciurus</taxon>
    </lineage>
</organism>
<name>A0AA41MK23_SCICA</name>
<comment type="caution">
    <text evidence="2">The sequence shown here is derived from an EMBL/GenBank/DDBJ whole genome shotgun (WGS) entry which is preliminary data.</text>
</comment>
<evidence type="ECO:0000256" key="1">
    <source>
        <dbReference type="SAM" id="MobiDB-lite"/>
    </source>
</evidence>
<feature type="compositionally biased region" description="Polar residues" evidence="1">
    <location>
        <begin position="109"/>
        <end position="134"/>
    </location>
</feature>
<protein>
    <submittedName>
        <fullName evidence="2">GRB2-associated-binding protein 2</fullName>
    </submittedName>
</protein>
<dbReference type="EMBL" id="JAATJV010204543">
    <property type="protein sequence ID" value="MBZ3873439.1"/>
    <property type="molecule type" value="Genomic_DNA"/>
</dbReference>
<dbReference type="Proteomes" id="UP001166674">
    <property type="component" value="Unassembled WGS sequence"/>
</dbReference>
<proteinExistence type="predicted"/>
<evidence type="ECO:0000313" key="3">
    <source>
        <dbReference type="Proteomes" id="UP001166674"/>
    </source>
</evidence>
<accession>A0AA41MK23</accession>
<gene>
    <name evidence="2" type="ORF">SUZIE_122945</name>
</gene>
<sequence>MAFDRVCVLWRTSKTQSDCGGQEECPSRTNLGHVGLTSFVTASFPEACKNYLWGTKSAETSADSRAHGDNFHQAEERDTSHVDEAGSGDEYMPMSTLPSILLGMERVGGNSQNSHNPRSPGSPHFNTPSCSPATRPSHKDLARGSEIQPPAVDCSIKPGCKGKYTLSLSHIWTTSRLCLLSQVSDGS</sequence>
<feature type="region of interest" description="Disordered" evidence="1">
    <location>
        <begin position="62"/>
        <end position="144"/>
    </location>
</feature>
<dbReference type="AlphaFoldDB" id="A0AA41MK23"/>
<feature type="compositionally biased region" description="Basic and acidic residues" evidence="1">
    <location>
        <begin position="62"/>
        <end position="84"/>
    </location>
</feature>
<keyword evidence="3" id="KW-1185">Reference proteome</keyword>